<keyword evidence="4 5" id="KW-0408">Iron</keyword>
<dbReference type="GO" id="GO:0046872">
    <property type="term" value="F:metal ion binding"/>
    <property type="evidence" value="ECO:0007669"/>
    <property type="project" value="UniProtKB-KW"/>
</dbReference>
<feature type="binding site" evidence="5">
    <location>
        <position position="496"/>
    </location>
    <ligand>
        <name>Fe cation</name>
        <dbReference type="ChEBI" id="CHEBI:24875"/>
        <note>catalytic</note>
    </ligand>
</feature>
<evidence type="ECO:0000256" key="6">
    <source>
        <dbReference type="RuleBase" id="RU364048"/>
    </source>
</evidence>
<evidence type="ECO:0000256" key="2">
    <source>
        <dbReference type="ARBA" id="ARBA00022723"/>
    </source>
</evidence>
<dbReference type="Pfam" id="PF03055">
    <property type="entry name" value="RPE65"/>
    <property type="match status" value="1"/>
</dbReference>
<name>A0A1E7QKP5_WOLPI</name>
<feature type="binding site" evidence="5">
    <location>
        <position position="239"/>
    </location>
    <ligand>
        <name>Fe cation</name>
        <dbReference type="ChEBI" id="CHEBI:24875"/>
        <note>catalytic</note>
    </ligand>
</feature>
<keyword evidence="2 5" id="KW-0479">Metal-binding</keyword>
<comment type="caution">
    <text evidence="7">The sequence shown here is derived from an EMBL/GenBank/DDBJ whole genome shotgun (WGS) entry which is preliminary data.</text>
</comment>
<gene>
    <name evidence="7" type="ORF">BIY23_00995</name>
</gene>
<comment type="cofactor">
    <cofactor evidence="5 6">
        <name>Fe(2+)</name>
        <dbReference type="ChEBI" id="CHEBI:29033"/>
    </cofactor>
    <text evidence="5 6">Binds 1 Fe(2+) ion per subunit.</text>
</comment>
<dbReference type="InterPro" id="IPR004294">
    <property type="entry name" value="Carotenoid_Oase"/>
</dbReference>
<dbReference type="AlphaFoldDB" id="A0A1E7QKP5"/>
<dbReference type="EC" id="1.13.11.-" evidence="6"/>
<keyword evidence="6" id="KW-0223">Dioxygenase</keyword>
<dbReference type="GO" id="GO:0010436">
    <property type="term" value="F:carotenoid dioxygenase activity"/>
    <property type="evidence" value="ECO:0007669"/>
    <property type="project" value="TreeGrafter"/>
</dbReference>
<feature type="binding site" evidence="5">
    <location>
        <position position="183"/>
    </location>
    <ligand>
        <name>Fe cation</name>
        <dbReference type="ChEBI" id="CHEBI:24875"/>
        <note>catalytic</note>
    </ligand>
</feature>
<feature type="binding site" evidence="5">
    <location>
        <position position="305"/>
    </location>
    <ligand>
        <name>Fe cation</name>
        <dbReference type="ChEBI" id="CHEBI:24875"/>
        <note>catalytic</note>
    </ligand>
</feature>
<proteinExistence type="inferred from homology"/>
<dbReference type="Proteomes" id="UP000175679">
    <property type="component" value="Unassembled WGS sequence"/>
</dbReference>
<keyword evidence="3 6" id="KW-0560">Oxidoreductase</keyword>
<reference evidence="7 8" key="1">
    <citation type="submission" date="2016-09" db="EMBL/GenBank/DDBJ databases">
        <title>Genomic evidence for plant-parasitic nematodes as the earliest Wolbachia hosts.</title>
        <authorList>
            <person name="Brown A.M."/>
            <person name="Wasala S.K."/>
            <person name="Howe D.K."/>
            <person name="Peetz A.B."/>
            <person name="Zasada I.A."/>
            <person name="Denver D.R."/>
        </authorList>
    </citation>
    <scope>NUCLEOTIDE SEQUENCE [LARGE SCALE GENOMIC DNA]</scope>
    <source>
        <strain evidence="8">wPpe</strain>
    </source>
</reference>
<dbReference type="GO" id="GO:0016121">
    <property type="term" value="P:carotene catabolic process"/>
    <property type="evidence" value="ECO:0007669"/>
    <property type="project" value="TreeGrafter"/>
</dbReference>
<evidence type="ECO:0000313" key="7">
    <source>
        <dbReference type="EMBL" id="OEY87050.1"/>
    </source>
</evidence>
<dbReference type="PANTHER" id="PTHR10543:SF24">
    <property type="entry name" value="CAROTENOID ISOMEROOXYGENASE"/>
    <property type="match status" value="1"/>
</dbReference>
<sequence length="524" mass="59872">MKVSNNFLSRDFKGWESQTKEVVLDNLKVDGQIPSWISGSLIANGPAQFEVGTTHFKHWFDGFAMIKKFTFDSGKVSFRNRFLLSEQYAKSNANGGLYKNGFETYAIEGQGHIQRVLYTVKNLFQGQSSMLDDCNVHILKIGEHFGAVTETSNIIKFDQNDLRTIGSLKFDDDLPAFAVSTAHPHLDVDTGEMINVLVEFGRENKHHIYKIAPNSLKREIIATYPPKGYPKEKQPFYVHSFSITPNYVILFKTPLVLSPLKLLFNYTFNDALSYKKKIDYSSFVIINRKNGDIREIQTDPFICLHSANAYEHRNIDTHQNEIILDLVCYDMQSQSNIYSPLFLSDLKEKGMVDFDGTLKRYTVNLNTEKCHHRSLPAHSSPVEFPRINYKAVNGKKYNFLYTTAMTGSRPLKFYNSVQKINLQDEKIQLWGEDNYYFGEPIFVPRNNDNSQGNDGVLLAIAYNDNTKCSSIVVIDAHSMQKIGEAHLPIHLPFGLHGNFYRHNSCAEVDNETVKTDHDTYMKDA</sequence>
<evidence type="ECO:0000256" key="5">
    <source>
        <dbReference type="PIRSR" id="PIRSR604294-1"/>
    </source>
</evidence>
<organism evidence="7 8">
    <name type="scientific">Wolbachia pipientis</name>
    <dbReference type="NCBI Taxonomy" id="955"/>
    <lineage>
        <taxon>Bacteria</taxon>
        <taxon>Pseudomonadati</taxon>
        <taxon>Pseudomonadota</taxon>
        <taxon>Alphaproteobacteria</taxon>
        <taxon>Rickettsiales</taxon>
        <taxon>Anaplasmataceae</taxon>
        <taxon>Wolbachieae</taxon>
        <taxon>Wolbachia</taxon>
    </lineage>
</organism>
<keyword evidence="8" id="KW-1185">Reference proteome</keyword>
<evidence type="ECO:0000256" key="4">
    <source>
        <dbReference type="ARBA" id="ARBA00023004"/>
    </source>
</evidence>
<dbReference type="PANTHER" id="PTHR10543">
    <property type="entry name" value="BETA-CAROTENE DIOXYGENASE"/>
    <property type="match status" value="1"/>
</dbReference>
<dbReference type="EMBL" id="MJMG01000001">
    <property type="protein sequence ID" value="OEY87050.1"/>
    <property type="molecule type" value="Genomic_DNA"/>
</dbReference>
<evidence type="ECO:0000313" key="8">
    <source>
        <dbReference type="Proteomes" id="UP000175679"/>
    </source>
</evidence>
<dbReference type="RefSeq" id="WP_070064700.1">
    <property type="nucleotide sequence ID" value="NZ_MJMG01000001.1"/>
</dbReference>
<comment type="similarity">
    <text evidence="1 6">Belongs to the carotenoid oxygenase family.</text>
</comment>
<protein>
    <recommendedName>
        <fullName evidence="6">Dioxygenase</fullName>
        <ecNumber evidence="6">1.13.11.-</ecNumber>
    </recommendedName>
</protein>
<evidence type="ECO:0000256" key="3">
    <source>
        <dbReference type="ARBA" id="ARBA00023002"/>
    </source>
</evidence>
<accession>A0A1E7QKP5</accession>
<evidence type="ECO:0000256" key="1">
    <source>
        <dbReference type="ARBA" id="ARBA00006787"/>
    </source>
</evidence>
<dbReference type="OrthoDB" id="6636843at2"/>